<gene>
    <name evidence="3" type="ORF">D3M76_06685</name>
    <name evidence="2" type="ORF">D3M78_03285</name>
</gene>
<sequence length="437" mass="52203">MQNSLHPYAVDGTIIHGNTRENVVLLIYTHNAEIAENHIRIYAQQHQLRLSYQFRPQPFELYLQHHANPDFISPLTTLSTTLSENNPFIIFNPNQYQENEKSIDPSLTKETFLLREEDEYSPFLFQPIPRSMKLHLWQGNSESQCYAIINAAVSFWFPRHFEVDGIRYECLFKGEEAEKRKKVAPYLLHLPENHPVVEQLCSVPPKPQEDGEQHWHKNFGFFFRSSADFETLLHHFRKFIYMNTYDDRLLYFRFYDPIVLEEYFDFLQHYPRKLSTFWGKGLIDSFILPKQQNAVCYTPNIDFSQVEPAKKQFDQFEMKKMIAKKDQKLLARLVEELVGNYPYFLDKYSQKEIENVVQYYYQMGKKYGFYETTTLGFLSLATLFYGETVDRLDPERIITKLLTLSYLSEQEKIYYIQQRLDVLEQQKQINNYFKEVD</sequence>
<dbReference type="Proteomes" id="UP000306758">
    <property type="component" value="Unassembled WGS sequence"/>
</dbReference>
<feature type="domain" description="DUF4123" evidence="1">
    <location>
        <begin position="145"/>
        <end position="265"/>
    </location>
</feature>
<comment type="caution">
    <text evidence="2">The sequence shown here is derived from an EMBL/GenBank/DDBJ whole genome shotgun (WGS) entry which is preliminary data.</text>
</comment>
<dbReference type="EMBL" id="QXNG01000063">
    <property type="protein sequence ID" value="THA14836.1"/>
    <property type="molecule type" value="Genomic_DNA"/>
</dbReference>
<dbReference type="Proteomes" id="UP000310576">
    <property type="component" value="Unassembled WGS sequence"/>
</dbReference>
<evidence type="ECO:0000313" key="2">
    <source>
        <dbReference type="EMBL" id="THA10534.1"/>
    </source>
</evidence>
<evidence type="ECO:0000313" key="3">
    <source>
        <dbReference type="EMBL" id="THA14836.1"/>
    </source>
</evidence>
<proteinExistence type="predicted"/>
<name>A0A4S2P5P4_9PAST</name>
<protein>
    <submittedName>
        <fullName evidence="2">DUF4123 domain-containing protein</fullName>
    </submittedName>
</protein>
<evidence type="ECO:0000259" key="1">
    <source>
        <dbReference type="Pfam" id="PF13503"/>
    </source>
</evidence>
<evidence type="ECO:0000313" key="4">
    <source>
        <dbReference type="Proteomes" id="UP000306758"/>
    </source>
</evidence>
<reference evidence="4 5" key="1">
    <citation type="journal article" date="2019" name="Vet. Microbiol.">
        <title>Development of multi locus sequence typing (MLST) of Rodentibacter pneumotropicus.</title>
        <authorList>
            <person name="Adhikary S."/>
            <person name="Bisgaard M."/>
            <person name="Boot R."/>
            <person name="Benga L."/>
            <person name="Nicklas W."/>
            <person name="Christensen H."/>
        </authorList>
    </citation>
    <scope>NUCLEOTIDE SEQUENCE [LARGE SCALE GENOMIC DNA]</scope>
    <source>
        <strain evidence="3 5">1596_07</strain>
        <strain evidence="2 4">Ac84</strain>
    </source>
</reference>
<evidence type="ECO:0000313" key="5">
    <source>
        <dbReference type="Proteomes" id="UP000310576"/>
    </source>
</evidence>
<accession>A0A4S2P5P4</accession>
<dbReference type="EMBL" id="QXNI01000014">
    <property type="protein sequence ID" value="THA10534.1"/>
    <property type="molecule type" value="Genomic_DNA"/>
</dbReference>
<dbReference type="InterPro" id="IPR025391">
    <property type="entry name" value="DUF4123"/>
</dbReference>
<dbReference type="AlphaFoldDB" id="A0A4S2P5P4"/>
<dbReference type="Pfam" id="PF13503">
    <property type="entry name" value="DUF4123"/>
    <property type="match status" value="1"/>
</dbReference>
<organism evidence="2 4">
    <name type="scientific">Rodentibacter pneumotropicus</name>
    <dbReference type="NCBI Taxonomy" id="758"/>
    <lineage>
        <taxon>Bacteria</taxon>
        <taxon>Pseudomonadati</taxon>
        <taxon>Pseudomonadota</taxon>
        <taxon>Gammaproteobacteria</taxon>
        <taxon>Pasteurellales</taxon>
        <taxon>Pasteurellaceae</taxon>
        <taxon>Rodentibacter</taxon>
    </lineage>
</organism>
<dbReference type="RefSeq" id="WP_136123186.1">
    <property type="nucleotide sequence ID" value="NZ_CAJUGY010000005.1"/>
</dbReference>